<dbReference type="Gene3D" id="3.40.630.10">
    <property type="entry name" value="Zn peptidases"/>
    <property type="match status" value="1"/>
</dbReference>
<dbReference type="InterPro" id="IPR007484">
    <property type="entry name" value="Peptidase_M28"/>
</dbReference>
<evidence type="ECO:0000259" key="2">
    <source>
        <dbReference type="Pfam" id="PF04389"/>
    </source>
</evidence>
<evidence type="ECO:0000313" key="4">
    <source>
        <dbReference type="Proteomes" id="UP001597112"/>
    </source>
</evidence>
<dbReference type="PANTHER" id="PTHR12147:SF26">
    <property type="entry name" value="PEPTIDASE M28 DOMAIN-CONTAINING PROTEIN"/>
    <property type="match status" value="1"/>
</dbReference>
<organism evidence="3 4">
    <name type="scientific">Ohtaekwangia kribbensis</name>
    <dbReference type="NCBI Taxonomy" id="688913"/>
    <lineage>
        <taxon>Bacteria</taxon>
        <taxon>Pseudomonadati</taxon>
        <taxon>Bacteroidota</taxon>
        <taxon>Cytophagia</taxon>
        <taxon>Cytophagales</taxon>
        <taxon>Fulvivirgaceae</taxon>
        <taxon>Ohtaekwangia</taxon>
    </lineage>
</organism>
<name>A0ABW3K4Q4_9BACT</name>
<evidence type="ECO:0000313" key="3">
    <source>
        <dbReference type="EMBL" id="MFD1000599.1"/>
    </source>
</evidence>
<accession>A0ABW3K4Q4</accession>
<keyword evidence="4" id="KW-1185">Reference proteome</keyword>
<reference evidence="4" key="1">
    <citation type="journal article" date="2019" name="Int. J. Syst. Evol. Microbiol.">
        <title>The Global Catalogue of Microorganisms (GCM) 10K type strain sequencing project: providing services to taxonomists for standard genome sequencing and annotation.</title>
        <authorList>
            <consortium name="The Broad Institute Genomics Platform"/>
            <consortium name="The Broad Institute Genome Sequencing Center for Infectious Disease"/>
            <person name="Wu L."/>
            <person name="Ma J."/>
        </authorList>
    </citation>
    <scope>NUCLEOTIDE SEQUENCE [LARGE SCALE GENOMIC DNA]</scope>
    <source>
        <strain evidence="4">CCUG 58938</strain>
    </source>
</reference>
<feature type="signal peptide" evidence="1">
    <location>
        <begin position="1"/>
        <end position="19"/>
    </location>
</feature>
<sequence>MKKLICMALVLFTASRLLAQDQVAKKYGDQITPADLKENLSILASDAMEGRETGKRGQKMAAAFVKANLEDFGLTAPVNGGYYQPVELYTSVPGDIYIKAGQNKFLNFQDVAFYGSSDSGGEISLPVVFAGKGRKEDFDQVNVEGKAVILQLGAEENFRGPISIARERKAKLILVYHDDANAFKELVGQLKDYMGNGIMSLKKPEPVAQNAGVFFVSPDVATKVLNTTSDKLAKAITGNSLKKVKAGTIAYKTAMDVRVLKSDNVMGYLEGTDKKDELLVISAHYDHIGKLSGTEGDLINNGADDDGSGTVSVLQLAKVFAQAKKEGKGPRRSILFLLVTGEEKGLLGSDYYTQHPVFPLEKTVVDLNIDMVGRRDPQHKDSAPYVYVIGSDKLSTELHNLNENTNKTYTNLIFDYTYNDQNHPDRLYYRSDHWNFAKNNIPIVFYFDGIHEDYHKPSDEVSKIEFDLLARRAQCVFYTAWEIANRETRIQADKK</sequence>
<dbReference type="EMBL" id="JBHTKA010000004">
    <property type="protein sequence ID" value="MFD1000599.1"/>
    <property type="molecule type" value="Genomic_DNA"/>
</dbReference>
<dbReference type="Gene3D" id="3.50.30.30">
    <property type="match status" value="1"/>
</dbReference>
<dbReference type="SUPFAM" id="SSF53187">
    <property type="entry name" value="Zn-dependent exopeptidases"/>
    <property type="match status" value="1"/>
</dbReference>
<dbReference type="RefSeq" id="WP_377580047.1">
    <property type="nucleotide sequence ID" value="NZ_JBHTKA010000004.1"/>
</dbReference>
<feature type="domain" description="Peptidase M28" evidence="2">
    <location>
        <begin position="264"/>
        <end position="478"/>
    </location>
</feature>
<dbReference type="InterPro" id="IPR045175">
    <property type="entry name" value="M28_fam"/>
</dbReference>
<protein>
    <submittedName>
        <fullName evidence="3">M28 family peptidase</fullName>
    </submittedName>
</protein>
<dbReference type="PANTHER" id="PTHR12147">
    <property type="entry name" value="METALLOPEPTIDASE M28 FAMILY MEMBER"/>
    <property type="match status" value="1"/>
</dbReference>
<keyword evidence="1" id="KW-0732">Signal</keyword>
<dbReference type="Pfam" id="PF04389">
    <property type="entry name" value="Peptidase_M28"/>
    <property type="match status" value="1"/>
</dbReference>
<comment type="caution">
    <text evidence="3">The sequence shown here is derived from an EMBL/GenBank/DDBJ whole genome shotgun (WGS) entry which is preliminary data.</text>
</comment>
<dbReference type="SUPFAM" id="SSF52025">
    <property type="entry name" value="PA domain"/>
    <property type="match status" value="1"/>
</dbReference>
<dbReference type="InterPro" id="IPR046450">
    <property type="entry name" value="PA_dom_sf"/>
</dbReference>
<dbReference type="Proteomes" id="UP001597112">
    <property type="component" value="Unassembled WGS sequence"/>
</dbReference>
<proteinExistence type="predicted"/>
<evidence type="ECO:0000256" key="1">
    <source>
        <dbReference type="SAM" id="SignalP"/>
    </source>
</evidence>
<feature type="chain" id="PRO_5046872739" evidence="1">
    <location>
        <begin position="20"/>
        <end position="495"/>
    </location>
</feature>
<gene>
    <name evidence="3" type="ORF">ACFQ21_14835</name>
</gene>